<keyword evidence="8" id="KW-1185">Reference proteome</keyword>
<keyword evidence="2" id="KW-0677">Repeat</keyword>
<dbReference type="Gene3D" id="3.80.10.10">
    <property type="entry name" value="Ribonuclease Inhibitor"/>
    <property type="match status" value="1"/>
</dbReference>
<gene>
    <name evidence="6" type="ORF">OVN521_LOCUS14188</name>
    <name evidence="5" type="ORF">UXM345_LOCUS6526</name>
    <name evidence="4" type="ORF">WKI299_LOCUS36363</name>
    <name evidence="3" type="ORF">XDN619_LOCUS22638</name>
</gene>
<dbReference type="AlphaFoldDB" id="A0A819D742"/>
<sequence>MSKLTYLDLSHNKIKDITDLADITSRLVSTMDLSYNQIDYVPPEISRFYYELYFLYLNDNKLNYIPTDIFRLQYLKKVDLQRNPFPADEINAMTTRFRSTIPNCVVLI</sequence>
<reference evidence="5" key="1">
    <citation type="submission" date="2021-02" db="EMBL/GenBank/DDBJ databases">
        <authorList>
            <person name="Nowell W R."/>
        </authorList>
    </citation>
    <scope>NUCLEOTIDE SEQUENCE</scope>
</reference>
<organism evidence="5 7">
    <name type="scientific">Rotaria magnacalcarata</name>
    <dbReference type="NCBI Taxonomy" id="392030"/>
    <lineage>
        <taxon>Eukaryota</taxon>
        <taxon>Metazoa</taxon>
        <taxon>Spiralia</taxon>
        <taxon>Gnathifera</taxon>
        <taxon>Rotifera</taxon>
        <taxon>Eurotatoria</taxon>
        <taxon>Bdelloidea</taxon>
        <taxon>Philodinida</taxon>
        <taxon>Philodinidae</taxon>
        <taxon>Rotaria</taxon>
    </lineage>
</organism>
<evidence type="ECO:0000313" key="3">
    <source>
        <dbReference type="EMBL" id="CAF2120577.1"/>
    </source>
</evidence>
<dbReference type="EMBL" id="CAJNRG010010230">
    <property type="protein sequence ID" value="CAF2120577.1"/>
    <property type="molecule type" value="Genomic_DNA"/>
</dbReference>
<keyword evidence="1" id="KW-0433">Leucine-rich repeat</keyword>
<evidence type="ECO:0000313" key="6">
    <source>
        <dbReference type="EMBL" id="CAF3985670.1"/>
    </source>
</evidence>
<dbReference type="Proteomes" id="UP000663856">
    <property type="component" value="Unassembled WGS sequence"/>
</dbReference>
<name>A0A819D742_9BILA</name>
<dbReference type="InterPro" id="IPR032675">
    <property type="entry name" value="LRR_dom_sf"/>
</dbReference>
<dbReference type="InterPro" id="IPR001611">
    <property type="entry name" value="Leu-rich_rpt"/>
</dbReference>
<evidence type="ECO:0000313" key="4">
    <source>
        <dbReference type="EMBL" id="CAF2238037.1"/>
    </source>
</evidence>
<dbReference type="PROSITE" id="PS51450">
    <property type="entry name" value="LRR"/>
    <property type="match status" value="1"/>
</dbReference>
<evidence type="ECO:0000313" key="8">
    <source>
        <dbReference type="Proteomes" id="UP000663866"/>
    </source>
</evidence>
<dbReference type="Pfam" id="PF13516">
    <property type="entry name" value="LRR_6"/>
    <property type="match status" value="1"/>
</dbReference>
<protein>
    <submittedName>
        <fullName evidence="5">Uncharacterized protein</fullName>
    </submittedName>
</protein>
<dbReference type="PANTHER" id="PTHR24366">
    <property type="entry name" value="IG(IMMUNOGLOBULIN) AND LRR(LEUCINE RICH REPEAT) DOMAINS"/>
    <property type="match status" value="1"/>
</dbReference>
<dbReference type="Proteomes" id="UP000663887">
    <property type="component" value="Unassembled WGS sequence"/>
</dbReference>
<evidence type="ECO:0000256" key="2">
    <source>
        <dbReference type="ARBA" id="ARBA00022737"/>
    </source>
</evidence>
<comment type="caution">
    <text evidence="5">The sequence shown here is derived from an EMBL/GenBank/DDBJ whole genome shotgun (WGS) entry which is preliminary data.</text>
</comment>
<proteinExistence type="predicted"/>
<dbReference type="EMBL" id="CAJOBG010002129">
    <property type="protein sequence ID" value="CAF3985670.1"/>
    <property type="molecule type" value="Genomic_DNA"/>
</dbReference>
<accession>A0A819D742</accession>
<dbReference type="Proteomes" id="UP000663842">
    <property type="component" value="Unassembled WGS sequence"/>
</dbReference>
<dbReference type="EMBL" id="CAJOBF010000520">
    <property type="protein sequence ID" value="CAF3829807.1"/>
    <property type="molecule type" value="Genomic_DNA"/>
</dbReference>
<evidence type="ECO:0000313" key="5">
    <source>
        <dbReference type="EMBL" id="CAF3829807.1"/>
    </source>
</evidence>
<dbReference type="Proteomes" id="UP000663866">
    <property type="component" value="Unassembled WGS sequence"/>
</dbReference>
<dbReference type="EMBL" id="CAJNRF010017742">
    <property type="protein sequence ID" value="CAF2238037.1"/>
    <property type="molecule type" value="Genomic_DNA"/>
</dbReference>
<evidence type="ECO:0000313" key="7">
    <source>
        <dbReference type="Proteomes" id="UP000663842"/>
    </source>
</evidence>
<dbReference type="PANTHER" id="PTHR24366:SF96">
    <property type="entry name" value="LEUCINE RICH REPEAT CONTAINING 53"/>
    <property type="match status" value="1"/>
</dbReference>
<dbReference type="SUPFAM" id="SSF52058">
    <property type="entry name" value="L domain-like"/>
    <property type="match status" value="1"/>
</dbReference>
<evidence type="ECO:0000256" key="1">
    <source>
        <dbReference type="ARBA" id="ARBA00022614"/>
    </source>
</evidence>